<dbReference type="InParanoid" id="A0A409YMI5"/>
<protein>
    <recommendedName>
        <fullName evidence="4">Transposase family Tnp2 protein</fullName>
    </recommendedName>
</protein>
<dbReference type="AlphaFoldDB" id="A0A409YMI5"/>
<evidence type="ECO:0000256" key="1">
    <source>
        <dbReference type="SAM" id="MobiDB-lite"/>
    </source>
</evidence>
<feature type="compositionally biased region" description="Acidic residues" evidence="1">
    <location>
        <begin position="248"/>
        <end position="261"/>
    </location>
</feature>
<evidence type="ECO:0008006" key="4">
    <source>
        <dbReference type="Google" id="ProtNLM"/>
    </source>
</evidence>
<dbReference type="InterPro" id="IPR004242">
    <property type="entry name" value="Transposase_21"/>
</dbReference>
<gene>
    <name evidence="2" type="ORF">CVT24_013310</name>
</gene>
<organism evidence="2 3">
    <name type="scientific">Panaeolus cyanescens</name>
    <dbReference type="NCBI Taxonomy" id="181874"/>
    <lineage>
        <taxon>Eukaryota</taxon>
        <taxon>Fungi</taxon>
        <taxon>Dikarya</taxon>
        <taxon>Basidiomycota</taxon>
        <taxon>Agaricomycotina</taxon>
        <taxon>Agaricomycetes</taxon>
        <taxon>Agaricomycetidae</taxon>
        <taxon>Agaricales</taxon>
        <taxon>Agaricineae</taxon>
        <taxon>Galeropsidaceae</taxon>
        <taxon>Panaeolus</taxon>
    </lineage>
</organism>
<evidence type="ECO:0000313" key="3">
    <source>
        <dbReference type="Proteomes" id="UP000284842"/>
    </source>
</evidence>
<dbReference type="PANTHER" id="PTHR46579:SF1">
    <property type="entry name" value="F5_8 TYPE C DOMAIN-CONTAINING PROTEIN"/>
    <property type="match status" value="1"/>
</dbReference>
<sequence length="1136" mass="129594">MSQWYLFSFITSSILPDTLTKLFIFAQSRELTNYLFPPQYVLTVTLHVFIIDLIAVTIVLDSPHNIPTAAFIMAKKNQDDYGTCSCCQRWLHKKTIRSHATKQRKSTTISARAAAASNEAQAQLPPPDAPIYEGLGKRKRRANRTIGHEEPQVEPPVIPEDPSAQDVIMDNHGIFRSPPSPQPVAGPSRLPLESTPVTDTVSMTKDNALPAPTTMRHRYATRLQNASAERWRKDNNVLRSTDMFNLDDTNDQDDPDSEDEPYLTQIPSDEDDSDDDEDDVNDHDVPLIPWNADDLNLEAAARAIDEAHKEQIMMENYDARTAEGALTDTDLDLLRPYILKVEQHLTEKTFSLLRYAYPTAPHSTLKSSKKRVRELSRFDCVKYDCCVDSCVCFVGPYAELDKCPICSKARYTPKGKPRKVFQYLPLIPRLHAMTSNLDMAKKMQYRSQYVHKEGQFNDVFDGTHYRKLRNTLVRDQPLFHFSDPRDIALGLSTDGFGPFKRRKHTCWPIILFNYNIPPEERMQKKHILNLGTIPGPKKPKDWDSFCYPLVQELLDLELGVKAFDPISRKAFNLHAYLILAFGDMPAVSLITRMKGQNGRSPCRFCKIKGRIYKRTYYVPLKRSTTVNPTLYDPANLPMRTQEELDAQIAEIDAATTQNARVELEKEYGVRGKAYLTTLSSISIPNSFPLDFMHLIWENLIPNLIEFWTGQYKDIGHQNQGYVINPTAWKEIGELTAKAGQTIPSSYGARVPNIATHGFYMTAETYSNWTLFIVPIVLRHRLASKYYKHFMQLRQLILKCISFNITGEDLQFIETGFQSWVQTYERYYYMDRSDRLSACPLTIHSLLHIADGIRAAGPVSCYWAFPMERHCGTLLPAARSKRHPYVAINNFSTAVAQLDMIRLLYQLSLSLEPDQLEEDPDPDDPENDDPDAPLPSPYTHHSYPGYYLLAPAKRRRLADYTCQLVLGHLVTRFSDPKGKKPGPTRAQLQALLSTLPQDPVIQYGRVKIGDEIEQADQIVANDMSNSREDSRDSTWAKYIQLVDENARNHGADSTFDAEIFYGQLKRVFILDIPAAPEIHIHSPCKLFLALMKGTKVELHHNMYTYSEGSLEVVDLATLKSVVGRMQDRSKWYIIDRT</sequence>
<dbReference type="PANTHER" id="PTHR46579">
    <property type="entry name" value="F5/8 TYPE C DOMAIN-CONTAINING PROTEIN-RELATED"/>
    <property type="match status" value="1"/>
</dbReference>
<feature type="region of interest" description="Disordered" evidence="1">
    <location>
        <begin position="242"/>
        <end position="287"/>
    </location>
</feature>
<dbReference type="OrthoDB" id="2404451at2759"/>
<feature type="region of interest" description="Disordered" evidence="1">
    <location>
        <begin position="913"/>
        <end position="938"/>
    </location>
</feature>
<name>A0A409YMI5_9AGAR</name>
<dbReference type="EMBL" id="NHTK01000976">
    <property type="protein sequence ID" value="PPR04228.1"/>
    <property type="molecule type" value="Genomic_DNA"/>
</dbReference>
<proteinExistence type="predicted"/>
<feature type="compositionally biased region" description="Acidic residues" evidence="1">
    <location>
        <begin position="268"/>
        <end position="281"/>
    </location>
</feature>
<dbReference type="STRING" id="181874.A0A409YMI5"/>
<keyword evidence="3" id="KW-1185">Reference proteome</keyword>
<feature type="compositionally biased region" description="Acidic residues" evidence="1">
    <location>
        <begin position="913"/>
        <end position="930"/>
    </location>
</feature>
<dbReference type="Pfam" id="PF02992">
    <property type="entry name" value="Transposase_21"/>
    <property type="match status" value="1"/>
</dbReference>
<accession>A0A409YMI5</accession>
<comment type="caution">
    <text evidence="2">The sequence shown here is derived from an EMBL/GenBank/DDBJ whole genome shotgun (WGS) entry which is preliminary data.</text>
</comment>
<reference evidence="2 3" key="1">
    <citation type="journal article" date="2018" name="Evol. Lett.">
        <title>Horizontal gene cluster transfer increased hallucinogenic mushroom diversity.</title>
        <authorList>
            <person name="Reynolds H.T."/>
            <person name="Vijayakumar V."/>
            <person name="Gluck-Thaler E."/>
            <person name="Korotkin H.B."/>
            <person name="Matheny P.B."/>
            <person name="Slot J.C."/>
        </authorList>
    </citation>
    <scope>NUCLEOTIDE SEQUENCE [LARGE SCALE GENOMIC DNA]</scope>
    <source>
        <strain evidence="2 3">2629</strain>
    </source>
</reference>
<evidence type="ECO:0000313" key="2">
    <source>
        <dbReference type="EMBL" id="PPR04228.1"/>
    </source>
</evidence>
<feature type="region of interest" description="Disordered" evidence="1">
    <location>
        <begin position="171"/>
        <end position="195"/>
    </location>
</feature>
<dbReference type="Proteomes" id="UP000284842">
    <property type="component" value="Unassembled WGS sequence"/>
</dbReference>